<dbReference type="PROSITE" id="PS51279">
    <property type="entry name" value="BCNT_C"/>
    <property type="match status" value="1"/>
</dbReference>
<dbReference type="Proteomes" id="UP000198287">
    <property type="component" value="Unassembled WGS sequence"/>
</dbReference>
<feature type="compositionally biased region" description="Acidic residues" evidence="3">
    <location>
        <begin position="68"/>
        <end position="80"/>
    </location>
</feature>
<accession>A0A226DFP7</accession>
<proteinExistence type="predicted"/>
<feature type="compositionally biased region" description="Acidic residues" evidence="3">
    <location>
        <begin position="87"/>
        <end position="99"/>
    </location>
</feature>
<evidence type="ECO:0000259" key="4">
    <source>
        <dbReference type="PROSITE" id="PS51279"/>
    </source>
</evidence>
<feature type="region of interest" description="Disordered" evidence="3">
    <location>
        <begin position="165"/>
        <end position="210"/>
    </location>
</feature>
<reference evidence="5 6" key="1">
    <citation type="submission" date="2015-12" db="EMBL/GenBank/DDBJ databases">
        <title>The genome of Folsomia candida.</title>
        <authorList>
            <person name="Faddeeva A."/>
            <person name="Derks M.F."/>
            <person name="Anvar Y."/>
            <person name="Smit S."/>
            <person name="Van Straalen N."/>
            <person name="Roelofs D."/>
        </authorList>
    </citation>
    <scope>NUCLEOTIDE SEQUENCE [LARGE SCALE GENOMIC DNA]</scope>
    <source>
        <strain evidence="5 6">VU population</strain>
        <tissue evidence="5">Whole body</tissue>
    </source>
</reference>
<feature type="region of interest" description="Disordered" evidence="3">
    <location>
        <begin position="1"/>
        <end position="106"/>
    </location>
</feature>
<sequence length="313" mass="35728">MEPDEENALNSESEDEDYIPGAQPSEVVSEEEEDGDPEAKSDESRKRKKKSAGGKQRTKRQRRRKGEDDDETEDDSDDQDFIVSEKDLEENPEEIETEDPETKARRELMEKERTDRLWEDFLTDVETTQAKRRQEKETGFKTPTEKIVTKVYDFAGERVQVQEKVKIEQHTKHKGVSTSLNGTTTANTESNNGSESGNSEEGDTPKRTKKYRVSFLSGNPSDIGLGGGKGVSAKEGLSNVLNALQAKKKKIGTLEKSKLDWEAYKQDQNIHEEMSIHNRSKNGFIDKQEFLQRADVRQFEIEKAARSKRRRPL</sequence>
<evidence type="ECO:0000256" key="1">
    <source>
        <dbReference type="ARBA" id="ARBA00019033"/>
    </source>
</evidence>
<dbReference type="InterPro" id="IPR027124">
    <property type="entry name" value="Swc5/CFDP1/2"/>
</dbReference>
<dbReference type="GO" id="GO:0000812">
    <property type="term" value="C:Swr1 complex"/>
    <property type="evidence" value="ECO:0007669"/>
    <property type="project" value="TreeGrafter"/>
</dbReference>
<dbReference type="PANTHER" id="PTHR48407">
    <property type="entry name" value="CRANIOFACIAL DEVELOPMENT PROTEIN 1"/>
    <property type="match status" value="1"/>
</dbReference>
<gene>
    <name evidence="5" type="ORF">Fcan01_21500</name>
</gene>
<name>A0A226DFP7_FOLCA</name>
<evidence type="ECO:0000256" key="3">
    <source>
        <dbReference type="SAM" id="MobiDB-lite"/>
    </source>
</evidence>
<dbReference type="AlphaFoldDB" id="A0A226DFP7"/>
<dbReference type="Pfam" id="PF07572">
    <property type="entry name" value="BCNT"/>
    <property type="match status" value="1"/>
</dbReference>
<comment type="caution">
    <text evidence="5">The sequence shown here is derived from an EMBL/GenBank/DDBJ whole genome shotgun (WGS) entry which is preliminary data.</text>
</comment>
<feature type="domain" description="BCNT-C" evidence="4">
    <location>
        <begin position="231"/>
        <end position="312"/>
    </location>
</feature>
<protein>
    <recommendedName>
        <fullName evidence="1">Craniofacial development protein 1</fullName>
    </recommendedName>
    <alternativeName>
        <fullName evidence="2">Bucentaur</fullName>
    </alternativeName>
</protein>
<dbReference type="OrthoDB" id="445677at2759"/>
<evidence type="ECO:0000313" key="5">
    <source>
        <dbReference type="EMBL" id="OXA43684.1"/>
    </source>
</evidence>
<feature type="compositionally biased region" description="Acidic residues" evidence="3">
    <location>
        <begin position="1"/>
        <end position="18"/>
    </location>
</feature>
<evidence type="ECO:0000313" key="6">
    <source>
        <dbReference type="Proteomes" id="UP000198287"/>
    </source>
</evidence>
<dbReference type="OMA" id="LDWAAYV"/>
<feature type="compositionally biased region" description="Basic residues" evidence="3">
    <location>
        <begin position="46"/>
        <end position="64"/>
    </location>
</feature>
<dbReference type="PANTHER" id="PTHR48407:SF1">
    <property type="entry name" value="CRANIOFACIAL DEVELOPMENT PROTEIN 1"/>
    <property type="match status" value="1"/>
</dbReference>
<evidence type="ECO:0000256" key="2">
    <source>
        <dbReference type="ARBA" id="ARBA00030244"/>
    </source>
</evidence>
<keyword evidence="6" id="KW-1185">Reference proteome</keyword>
<feature type="compositionally biased region" description="Low complexity" evidence="3">
    <location>
        <begin position="182"/>
        <end position="199"/>
    </location>
</feature>
<dbReference type="EMBL" id="LNIX01000021">
    <property type="protein sequence ID" value="OXA43684.1"/>
    <property type="molecule type" value="Genomic_DNA"/>
</dbReference>
<dbReference type="InterPro" id="IPR011421">
    <property type="entry name" value="BCNT-C"/>
</dbReference>
<dbReference type="STRING" id="158441.A0A226DFP7"/>
<organism evidence="5 6">
    <name type="scientific">Folsomia candida</name>
    <name type="common">Springtail</name>
    <dbReference type="NCBI Taxonomy" id="158441"/>
    <lineage>
        <taxon>Eukaryota</taxon>
        <taxon>Metazoa</taxon>
        <taxon>Ecdysozoa</taxon>
        <taxon>Arthropoda</taxon>
        <taxon>Hexapoda</taxon>
        <taxon>Collembola</taxon>
        <taxon>Entomobryomorpha</taxon>
        <taxon>Isotomoidea</taxon>
        <taxon>Isotomidae</taxon>
        <taxon>Proisotominae</taxon>
        <taxon>Folsomia</taxon>
    </lineage>
</organism>